<dbReference type="GO" id="GO:0046872">
    <property type="term" value="F:metal ion binding"/>
    <property type="evidence" value="ECO:0007669"/>
    <property type="project" value="UniProtKB-KW"/>
</dbReference>
<evidence type="ECO:0000256" key="1">
    <source>
        <dbReference type="ARBA" id="ARBA00022723"/>
    </source>
</evidence>
<evidence type="ECO:0008006" key="4">
    <source>
        <dbReference type="Google" id="ProtNLM"/>
    </source>
</evidence>
<accession>X0X413</accession>
<gene>
    <name evidence="3" type="ORF">S01H1_61897</name>
</gene>
<comment type="caution">
    <text evidence="3">The sequence shown here is derived from an EMBL/GenBank/DDBJ whole genome shotgun (WGS) entry which is preliminary data.</text>
</comment>
<organism evidence="3">
    <name type="scientific">marine sediment metagenome</name>
    <dbReference type="NCBI Taxonomy" id="412755"/>
    <lineage>
        <taxon>unclassified sequences</taxon>
        <taxon>metagenomes</taxon>
        <taxon>ecological metagenomes</taxon>
    </lineage>
</organism>
<proteinExistence type="predicted"/>
<dbReference type="EMBL" id="BARS01040627">
    <property type="protein sequence ID" value="GAG37760.1"/>
    <property type="molecule type" value="Genomic_DNA"/>
</dbReference>
<keyword evidence="1" id="KW-0479">Metal-binding</keyword>
<reference evidence="3" key="1">
    <citation type="journal article" date="2014" name="Front. Microbiol.">
        <title>High frequency of phylogenetically diverse reductive dehalogenase-homologous genes in deep subseafloor sedimentary metagenomes.</title>
        <authorList>
            <person name="Kawai M."/>
            <person name="Futagami T."/>
            <person name="Toyoda A."/>
            <person name="Takaki Y."/>
            <person name="Nishi S."/>
            <person name="Hori S."/>
            <person name="Arai W."/>
            <person name="Tsubouchi T."/>
            <person name="Morono Y."/>
            <person name="Uchiyama I."/>
            <person name="Ito T."/>
            <person name="Fujiyama A."/>
            <person name="Inagaki F."/>
            <person name="Takami H."/>
        </authorList>
    </citation>
    <scope>NUCLEOTIDE SEQUENCE</scope>
    <source>
        <strain evidence="3">Expedition CK06-06</strain>
    </source>
</reference>
<dbReference type="Pfam" id="PF00834">
    <property type="entry name" value="Ribul_P_3_epim"/>
    <property type="match status" value="1"/>
</dbReference>
<dbReference type="InterPro" id="IPR013785">
    <property type="entry name" value="Aldolase_TIM"/>
</dbReference>
<evidence type="ECO:0000313" key="3">
    <source>
        <dbReference type="EMBL" id="GAG37760.1"/>
    </source>
</evidence>
<dbReference type="Gene3D" id="3.20.20.70">
    <property type="entry name" value="Aldolase class I"/>
    <property type="match status" value="1"/>
</dbReference>
<dbReference type="AlphaFoldDB" id="X0X413"/>
<feature type="non-terminal residue" evidence="3">
    <location>
        <position position="1"/>
    </location>
</feature>
<dbReference type="GO" id="GO:0016857">
    <property type="term" value="F:racemase and epimerase activity, acting on carbohydrates and derivatives"/>
    <property type="evidence" value="ECO:0007669"/>
    <property type="project" value="InterPro"/>
</dbReference>
<dbReference type="GO" id="GO:0005975">
    <property type="term" value="P:carbohydrate metabolic process"/>
    <property type="evidence" value="ECO:0007669"/>
    <property type="project" value="InterPro"/>
</dbReference>
<dbReference type="InterPro" id="IPR000056">
    <property type="entry name" value="Ribul_P_3_epim-like"/>
</dbReference>
<evidence type="ECO:0000256" key="2">
    <source>
        <dbReference type="ARBA" id="ARBA00023235"/>
    </source>
</evidence>
<protein>
    <recommendedName>
        <fullName evidence="4">Ribulose-phosphate 3-epimerase</fullName>
    </recommendedName>
</protein>
<dbReference type="InterPro" id="IPR011060">
    <property type="entry name" value="RibuloseP-bd_barrel"/>
</dbReference>
<name>X0X413_9ZZZZ</name>
<dbReference type="SUPFAM" id="SSF51366">
    <property type="entry name" value="Ribulose-phoshate binding barrel"/>
    <property type="match status" value="1"/>
</dbReference>
<sequence>DERGLSCELEVDGGVTAQTAPRAVGAGARVLVAGSAIFNRRESIKEAMDRLMASLRGLTG</sequence>
<keyword evidence="2" id="KW-0413">Isomerase</keyword>